<keyword evidence="6" id="KW-0645">Protease</keyword>
<organism evidence="17 18">
    <name type="scientific">Pieris brassicae</name>
    <name type="common">White butterfly</name>
    <name type="synonym">Large white butterfly</name>
    <dbReference type="NCBI Taxonomy" id="7116"/>
    <lineage>
        <taxon>Eukaryota</taxon>
        <taxon>Metazoa</taxon>
        <taxon>Ecdysozoa</taxon>
        <taxon>Arthropoda</taxon>
        <taxon>Hexapoda</taxon>
        <taxon>Insecta</taxon>
        <taxon>Pterygota</taxon>
        <taxon>Neoptera</taxon>
        <taxon>Endopterygota</taxon>
        <taxon>Lepidoptera</taxon>
        <taxon>Glossata</taxon>
        <taxon>Ditrysia</taxon>
        <taxon>Papilionoidea</taxon>
        <taxon>Pieridae</taxon>
        <taxon>Pierinae</taxon>
        <taxon>Pieris</taxon>
    </lineage>
</organism>
<dbReference type="Proteomes" id="UP001152562">
    <property type="component" value="Unassembled WGS sequence"/>
</dbReference>
<keyword evidence="4" id="KW-0964">Secreted</keyword>
<evidence type="ECO:0000256" key="11">
    <source>
        <dbReference type="ARBA" id="ARBA00023049"/>
    </source>
</evidence>
<evidence type="ECO:0000256" key="13">
    <source>
        <dbReference type="ARBA" id="ARBA00057299"/>
    </source>
</evidence>
<reference evidence="17" key="1">
    <citation type="submission" date="2022-05" db="EMBL/GenBank/DDBJ databases">
        <authorList>
            <person name="Okamura Y."/>
        </authorList>
    </citation>
    <scope>NUCLEOTIDE SEQUENCE</scope>
</reference>
<dbReference type="PROSITE" id="PS00133">
    <property type="entry name" value="CARBOXYPEPT_ZN_2"/>
    <property type="match status" value="2"/>
</dbReference>
<dbReference type="PANTHER" id="PTHR11705:SF153">
    <property type="entry name" value="ZINC CARBOXYPEPTIDASE A 1-LIKE PROTEIN"/>
    <property type="match status" value="1"/>
</dbReference>
<feature type="active site" description="Proton donor/acceptor" evidence="14">
    <location>
        <position position="784"/>
    </location>
</feature>
<feature type="domain" description="Peptidase M14" evidence="16">
    <location>
        <begin position="122"/>
        <end position="418"/>
    </location>
</feature>
<dbReference type="GO" id="GO:0005615">
    <property type="term" value="C:extracellular space"/>
    <property type="evidence" value="ECO:0007669"/>
    <property type="project" value="TreeGrafter"/>
</dbReference>
<evidence type="ECO:0000256" key="15">
    <source>
        <dbReference type="SAM" id="SignalP"/>
    </source>
</evidence>
<dbReference type="InterPro" id="IPR057247">
    <property type="entry name" value="CARBOXYPEPT_ZN_2"/>
</dbReference>
<dbReference type="SMART" id="SM00631">
    <property type="entry name" value="Zn_pept"/>
    <property type="match status" value="2"/>
</dbReference>
<evidence type="ECO:0000313" key="17">
    <source>
        <dbReference type="EMBL" id="CAH4038113.1"/>
    </source>
</evidence>
<keyword evidence="12" id="KW-1015">Disulfide bond</keyword>
<sequence>MKIFLLLLFVGFLEVLAQKETFEGYKVYKINPKTENDVEFIKKLQNNGIGELWEDQVHVNYEARVMVPPENVHLFLENVNKENIDAQELISDMQSIIDNQLLPDAISRNSANASLLSMTWDRYHNLDNINKWLDELIINYPGVVKNVTMGTSFEKRDIRGIVINYKPDREEKLIGMLEGTLHAREWISTAVVNWIIKELLTSKDPVIRGMAENIEWHIFPVVNPDGYVYTFTTNRMWRKNRNTRNFTSCGAVSDDMSNGIDLNRNFDFAWMTVGVSSNPCSNTFAGSAPASEPETQAIVNYVRSIKDQGKFIYYYSFHSYTQLIIVPYSNGTSADVLQVDNYGDMFEIAARGAAKAKERYGTVYRFGIAADVLYVMSGSSFDWVKQETGVSVSYLIELRDMAAAIATVNAGISYENFKVYKVTPRNDREVKILTELKDQNEYMFWLNYVKQDVEAKIMVDPAKQNMFEKYLSEMGVKGDLIVKDVQSLMEDQLKRPITRNTQEYNWDFYQSWEEIEKWMEDTVAKYPDVTEIVTAGTSNEGRLIRGIKIAFKKRETPVIGMIESALHAREWITPPTATWMINELLTSSDPAVRELAENVEWHIFPVTNPDGYVYTFTNNRMWRKNRNKSLFTNCTHRNVDDDLSNGVDLNRNFGFRWNTIGASDDPCDITYAGPMAFSEPETMAIVNYVIGLQRRGNMVYYFSLHSYSQMLLVPYSDVGGAGVLSVPNYGDMFEIASKGAEKLQARHNTTYRVGTSLDILYPVTGSGFDWVKGGANVPIVLLYELRDVGEFGFLLPPRFIRPNCEEFMDSIIEIDRVTRALGYYHISSGNILKISSVLMAAVFFLLL</sequence>
<feature type="chain" id="PRO_5040251894" description="Peptidase M14 domain-containing protein" evidence="15">
    <location>
        <begin position="18"/>
        <end position="847"/>
    </location>
</feature>
<dbReference type="FunFam" id="3.40.630.10:FF:000040">
    <property type="entry name" value="zinc carboxypeptidase"/>
    <property type="match status" value="2"/>
</dbReference>
<accession>A0A9P0U057</accession>
<keyword evidence="8 15" id="KW-0732">Signal</keyword>
<dbReference type="InterPro" id="IPR003146">
    <property type="entry name" value="M14A_act_pep"/>
</dbReference>
<keyword evidence="10" id="KW-0862">Zinc</keyword>
<dbReference type="Gene3D" id="3.30.70.340">
    <property type="entry name" value="Metallocarboxypeptidase-like"/>
    <property type="match status" value="2"/>
</dbReference>
<dbReference type="GO" id="GO:0004181">
    <property type="term" value="F:metallocarboxypeptidase activity"/>
    <property type="evidence" value="ECO:0007669"/>
    <property type="project" value="InterPro"/>
</dbReference>
<protein>
    <recommendedName>
        <fullName evidence="16">Peptidase M14 domain-containing protein</fullName>
    </recommendedName>
</protein>
<dbReference type="PRINTS" id="PR00765">
    <property type="entry name" value="CRBOXYPTASEA"/>
</dbReference>
<dbReference type="EMBL" id="CALOZG010000086">
    <property type="protein sequence ID" value="CAH4038113.1"/>
    <property type="molecule type" value="Genomic_DNA"/>
</dbReference>
<evidence type="ECO:0000256" key="6">
    <source>
        <dbReference type="ARBA" id="ARBA00022670"/>
    </source>
</evidence>
<evidence type="ECO:0000256" key="7">
    <source>
        <dbReference type="ARBA" id="ARBA00022723"/>
    </source>
</evidence>
<keyword evidence="7" id="KW-0479">Metal-binding</keyword>
<feature type="active site" description="Proton donor/acceptor" evidence="14">
    <location>
        <position position="397"/>
    </location>
</feature>
<evidence type="ECO:0000313" key="18">
    <source>
        <dbReference type="Proteomes" id="UP001152562"/>
    </source>
</evidence>
<evidence type="ECO:0000256" key="2">
    <source>
        <dbReference type="ARBA" id="ARBA00004613"/>
    </source>
</evidence>
<evidence type="ECO:0000259" key="16">
    <source>
        <dbReference type="PROSITE" id="PS52035"/>
    </source>
</evidence>
<proteinExistence type="inferred from homology"/>
<evidence type="ECO:0000256" key="5">
    <source>
        <dbReference type="ARBA" id="ARBA00022645"/>
    </source>
</evidence>
<keyword evidence="11" id="KW-0482">Metalloprotease</keyword>
<name>A0A9P0U057_PIEBR</name>
<evidence type="ECO:0000256" key="4">
    <source>
        <dbReference type="ARBA" id="ARBA00022525"/>
    </source>
</evidence>
<evidence type="ECO:0000256" key="14">
    <source>
        <dbReference type="PROSITE-ProRule" id="PRU01379"/>
    </source>
</evidence>
<dbReference type="PANTHER" id="PTHR11705">
    <property type="entry name" value="PROTEASE FAMILY M14 CARBOXYPEPTIDASE A,B"/>
    <property type="match status" value="1"/>
</dbReference>
<dbReference type="Gene3D" id="3.40.630.10">
    <property type="entry name" value="Zn peptidases"/>
    <property type="match status" value="2"/>
</dbReference>
<dbReference type="GO" id="GO:0006508">
    <property type="term" value="P:proteolysis"/>
    <property type="evidence" value="ECO:0007669"/>
    <property type="project" value="UniProtKB-KW"/>
</dbReference>
<dbReference type="PROSITE" id="PS52035">
    <property type="entry name" value="PEPTIDASE_M14"/>
    <property type="match status" value="2"/>
</dbReference>
<evidence type="ECO:0000256" key="9">
    <source>
        <dbReference type="ARBA" id="ARBA00022801"/>
    </source>
</evidence>
<dbReference type="Pfam" id="PF02244">
    <property type="entry name" value="Propep_M14"/>
    <property type="match status" value="2"/>
</dbReference>
<keyword evidence="18" id="KW-1185">Reference proteome</keyword>
<keyword evidence="5" id="KW-0121">Carboxypeptidase</keyword>
<comment type="subcellular location">
    <subcellularLocation>
        <location evidence="2">Secreted</location>
    </subcellularLocation>
</comment>
<dbReference type="GO" id="GO:0008270">
    <property type="term" value="F:zinc ion binding"/>
    <property type="evidence" value="ECO:0007669"/>
    <property type="project" value="InterPro"/>
</dbReference>
<comment type="function">
    <text evidence="13">Involved in the digestion of the blood meal.</text>
</comment>
<comment type="caution">
    <text evidence="17">The sequence shown here is derived from an EMBL/GenBank/DDBJ whole genome shotgun (WGS) entry which is preliminary data.</text>
</comment>
<comment type="similarity">
    <text evidence="3 14">Belongs to the peptidase M14 family.</text>
</comment>
<dbReference type="Pfam" id="PF00246">
    <property type="entry name" value="Peptidase_M14"/>
    <property type="match status" value="2"/>
</dbReference>
<dbReference type="InterPro" id="IPR036990">
    <property type="entry name" value="M14A-like_propep"/>
</dbReference>
<feature type="signal peptide" evidence="15">
    <location>
        <begin position="1"/>
        <end position="17"/>
    </location>
</feature>
<evidence type="ECO:0000256" key="12">
    <source>
        <dbReference type="ARBA" id="ARBA00023157"/>
    </source>
</evidence>
<dbReference type="CDD" id="cd03860">
    <property type="entry name" value="M14_CP_A-B_like"/>
    <property type="match status" value="2"/>
</dbReference>
<keyword evidence="9" id="KW-0378">Hydrolase</keyword>
<evidence type="ECO:0000256" key="1">
    <source>
        <dbReference type="ARBA" id="ARBA00001947"/>
    </source>
</evidence>
<evidence type="ECO:0000256" key="3">
    <source>
        <dbReference type="ARBA" id="ARBA00005988"/>
    </source>
</evidence>
<feature type="domain" description="Peptidase M14" evidence="16">
    <location>
        <begin position="508"/>
        <end position="818"/>
    </location>
</feature>
<evidence type="ECO:0000256" key="8">
    <source>
        <dbReference type="ARBA" id="ARBA00022729"/>
    </source>
</evidence>
<evidence type="ECO:0000256" key="10">
    <source>
        <dbReference type="ARBA" id="ARBA00022833"/>
    </source>
</evidence>
<dbReference type="AlphaFoldDB" id="A0A9P0U057"/>
<dbReference type="SUPFAM" id="SSF53187">
    <property type="entry name" value="Zn-dependent exopeptidases"/>
    <property type="match status" value="2"/>
</dbReference>
<dbReference type="SUPFAM" id="SSF54897">
    <property type="entry name" value="Protease propeptides/inhibitors"/>
    <property type="match status" value="2"/>
</dbReference>
<comment type="cofactor">
    <cofactor evidence="1">
        <name>Zn(2+)</name>
        <dbReference type="ChEBI" id="CHEBI:29105"/>
    </cofactor>
</comment>
<dbReference type="InterPro" id="IPR000834">
    <property type="entry name" value="Peptidase_M14"/>
</dbReference>
<gene>
    <name evidence="17" type="ORF">PIBRA_LOCUS13715</name>
</gene>